<dbReference type="InterPro" id="IPR024361">
    <property type="entry name" value="BACON"/>
</dbReference>
<feature type="domain" description="BACON" evidence="1">
    <location>
        <begin position="64"/>
        <end position="103"/>
    </location>
</feature>
<dbReference type="InterPro" id="IPR013783">
    <property type="entry name" value="Ig-like_fold"/>
</dbReference>
<sequence length="500" mass="55305">MDFLKRIMITLLAATMLWSCSDDESINNGNEAIISLSTNTIQADKNGGDVTVTVTSSGDWRLSGACDWAHPSVTSGKDGDVVTFTIDPNTADEKRIAIFKFFTGSVVVPLQVETFPDYILDLLSDDNLSISKEENLVQIQLNTNIAEPLITCSEGSEEWLKFDRRSDFGGKVILSFKAATNVTYKDRSATITISSPFVTDPINVNVNQKRTEAIIPETNLLMYDLAARTISFKVKYNIEYTVSVTQGDEWITKQSVSQPQPEDDGLTTVTLTYGLSSATDTRGGLIRITDTDNTLTSDIAVIQKNPNIELVSIPDDNLRALVIKNKWVLSIAGDQCAVLEAGLEATSLTNTSYYSKLMDLTGIESFPNLTSLSLGYCNEMKKLDISGLHKVESLSFRNTENCEEYNFGDNPISRFNLGGSLAYSYAESLKISGSKLETLDLSYTSWYADYDCVTSIDVSECPMLRELNAKRSDKVKTLYLKKGQNIPELTKYDTTTIVYK</sequence>
<proteinExistence type="predicted"/>
<gene>
    <name evidence="2" type="ORF">H8S67_05540</name>
</gene>
<name>A0ABR7C8K6_9BACE</name>
<comment type="caution">
    <text evidence="2">The sequence shown here is derived from an EMBL/GenBank/DDBJ whole genome shotgun (WGS) entry which is preliminary data.</text>
</comment>
<dbReference type="Gene3D" id="3.80.10.10">
    <property type="entry name" value="Ribonuclease Inhibitor"/>
    <property type="match status" value="1"/>
</dbReference>
<dbReference type="InterPro" id="IPR032675">
    <property type="entry name" value="LRR_dom_sf"/>
</dbReference>
<dbReference type="SUPFAM" id="SSF52058">
    <property type="entry name" value="L domain-like"/>
    <property type="match status" value="1"/>
</dbReference>
<dbReference type="EMBL" id="JACOOE010000002">
    <property type="protein sequence ID" value="MBC5604131.1"/>
    <property type="molecule type" value="Genomic_DNA"/>
</dbReference>
<protein>
    <submittedName>
        <fullName evidence="2">BACON domain-containing protein</fullName>
    </submittedName>
</protein>
<feature type="domain" description="BACON" evidence="1">
    <location>
        <begin position="154"/>
        <end position="209"/>
    </location>
</feature>
<keyword evidence="3" id="KW-1185">Reference proteome</keyword>
<evidence type="ECO:0000313" key="3">
    <source>
        <dbReference type="Proteomes" id="UP000600600"/>
    </source>
</evidence>
<dbReference type="CDD" id="cd14948">
    <property type="entry name" value="BACON"/>
    <property type="match status" value="1"/>
</dbReference>
<dbReference type="RefSeq" id="WP_186966719.1">
    <property type="nucleotide sequence ID" value="NZ_JACOOE010000002.1"/>
</dbReference>
<accession>A0ABR7C8K6</accession>
<dbReference type="Gene3D" id="2.60.40.10">
    <property type="entry name" value="Immunoglobulins"/>
    <property type="match status" value="2"/>
</dbReference>
<reference evidence="2 3" key="1">
    <citation type="submission" date="2020-08" db="EMBL/GenBank/DDBJ databases">
        <title>Genome public.</title>
        <authorList>
            <person name="Liu C."/>
            <person name="Sun Q."/>
        </authorList>
    </citation>
    <scope>NUCLEOTIDE SEQUENCE [LARGE SCALE GENOMIC DNA]</scope>
    <source>
        <strain evidence="2 3">M27</strain>
    </source>
</reference>
<dbReference type="Pfam" id="PF13004">
    <property type="entry name" value="BACON"/>
    <property type="match status" value="2"/>
</dbReference>
<evidence type="ECO:0000259" key="1">
    <source>
        <dbReference type="Pfam" id="PF13004"/>
    </source>
</evidence>
<dbReference type="Proteomes" id="UP000600600">
    <property type="component" value="Unassembled WGS sequence"/>
</dbReference>
<evidence type="ECO:0000313" key="2">
    <source>
        <dbReference type="EMBL" id="MBC5604131.1"/>
    </source>
</evidence>
<organism evidence="2 3">
    <name type="scientific">Bacteroides difficilis</name>
    <dbReference type="NCBI Taxonomy" id="2763021"/>
    <lineage>
        <taxon>Bacteria</taxon>
        <taxon>Pseudomonadati</taxon>
        <taxon>Bacteroidota</taxon>
        <taxon>Bacteroidia</taxon>
        <taxon>Bacteroidales</taxon>
        <taxon>Bacteroidaceae</taxon>
        <taxon>Bacteroides</taxon>
    </lineage>
</organism>